<keyword evidence="5" id="KW-0560">Oxidoreductase</keyword>
<dbReference type="PANTHER" id="PTHR43350">
    <property type="entry name" value="NAD-DEPENDENT ALCOHOL DEHYDROGENASE"/>
    <property type="match status" value="1"/>
</dbReference>
<dbReference type="InterPro" id="IPR013149">
    <property type="entry name" value="ADH-like_C"/>
</dbReference>
<dbReference type="Proteomes" id="UP000193467">
    <property type="component" value="Unassembled WGS sequence"/>
</dbReference>
<accession>A0A1Y2EVZ6</accession>
<name>A0A1Y2EVZ6_9BASI</name>
<evidence type="ECO:0000256" key="5">
    <source>
        <dbReference type="ARBA" id="ARBA00023002"/>
    </source>
</evidence>
<dbReference type="STRING" id="106004.A0A1Y2EVZ6"/>
<evidence type="ECO:0000256" key="3">
    <source>
        <dbReference type="ARBA" id="ARBA00022723"/>
    </source>
</evidence>
<comment type="similarity">
    <text evidence="2 6">Belongs to the zinc-containing alcohol dehydrogenase family.</text>
</comment>
<dbReference type="SMART" id="SM00829">
    <property type="entry name" value="PKS_ER"/>
    <property type="match status" value="1"/>
</dbReference>
<dbReference type="AlphaFoldDB" id="A0A1Y2EVZ6"/>
<feature type="domain" description="Enoyl reductase (ER)" evidence="7">
    <location>
        <begin position="14"/>
        <end position="372"/>
    </location>
</feature>
<evidence type="ECO:0000256" key="1">
    <source>
        <dbReference type="ARBA" id="ARBA00001947"/>
    </source>
</evidence>
<comment type="caution">
    <text evidence="8">The sequence shown here is derived from an EMBL/GenBank/DDBJ whole genome shotgun (WGS) entry which is preliminary data.</text>
</comment>
<dbReference type="PANTHER" id="PTHR43350:SF11">
    <property type="entry name" value="ENOYL REDUCTASE (ER) DOMAIN-CONTAINING PROTEIN"/>
    <property type="match status" value="1"/>
</dbReference>
<organism evidence="8 9">
    <name type="scientific">Leucosporidium creatinivorum</name>
    <dbReference type="NCBI Taxonomy" id="106004"/>
    <lineage>
        <taxon>Eukaryota</taxon>
        <taxon>Fungi</taxon>
        <taxon>Dikarya</taxon>
        <taxon>Basidiomycota</taxon>
        <taxon>Pucciniomycotina</taxon>
        <taxon>Microbotryomycetes</taxon>
        <taxon>Leucosporidiales</taxon>
        <taxon>Leucosporidium</taxon>
    </lineage>
</organism>
<dbReference type="SUPFAM" id="SSF51735">
    <property type="entry name" value="NAD(P)-binding Rossmann-fold domains"/>
    <property type="match status" value="1"/>
</dbReference>
<dbReference type="InterPro" id="IPR011032">
    <property type="entry name" value="GroES-like_sf"/>
</dbReference>
<evidence type="ECO:0000313" key="9">
    <source>
        <dbReference type="Proteomes" id="UP000193467"/>
    </source>
</evidence>
<dbReference type="InterPro" id="IPR002328">
    <property type="entry name" value="ADH_Zn_CS"/>
</dbReference>
<dbReference type="Gene3D" id="3.90.180.10">
    <property type="entry name" value="Medium-chain alcohol dehydrogenases, catalytic domain"/>
    <property type="match status" value="1"/>
</dbReference>
<dbReference type="GO" id="GO:0008270">
    <property type="term" value="F:zinc ion binding"/>
    <property type="evidence" value="ECO:0007669"/>
    <property type="project" value="InterPro"/>
</dbReference>
<dbReference type="InterPro" id="IPR020843">
    <property type="entry name" value="ER"/>
</dbReference>
<dbReference type="Pfam" id="PF00107">
    <property type="entry name" value="ADH_zinc_N"/>
    <property type="match status" value="1"/>
</dbReference>
<evidence type="ECO:0000256" key="4">
    <source>
        <dbReference type="ARBA" id="ARBA00022833"/>
    </source>
</evidence>
<dbReference type="InterPro" id="IPR036291">
    <property type="entry name" value="NAD(P)-bd_dom_sf"/>
</dbReference>
<protein>
    <submittedName>
        <fullName evidence="8">S-glutathione dehydrogenase</fullName>
    </submittedName>
</protein>
<keyword evidence="4 6" id="KW-0862">Zinc</keyword>
<keyword evidence="9" id="KW-1185">Reference proteome</keyword>
<comment type="cofactor">
    <cofactor evidence="1 6">
        <name>Zn(2+)</name>
        <dbReference type="ChEBI" id="CHEBI:29105"/>
    </cofactor>
</comment>
<dbReference type="SUPFAM" id="SSF50129">
    <property type="entry name" value="GroES-like"/>
    <property type="match status" value="1"/>
</dbReference>
<dbReference type="InterPro" id="IPR013154">
    <property type="entry name" value="ADH-like_N"/>
</dbReference>
<dbReference type="CDD" id="cd08278">
    <property type="entry name" value="benzyl_alcohol_DH"/>
    <property type="match status" value="1"/>
</dbReference>
<reference evidence="8 9" key="1">
    <citation type="submission" date="2016-07" db="EMBL/GenBank/DDBJ databases">
        <title>Pervasive Adenine N6-methylation of Active Genes in Fungi.</title>
        <authorList>
            <consortium name="DOE Joint Genome Institute"/>
            <person name="Mondo S.J."/>
            <person name="Dannebaum R.O."/>
            <person name="Kuo R.C."/>
            <person name="Labutti K."/>
            <person name="Haridas S."/>
            <person name="Kuo A."/>
            <person name="Salamov A."/>
            <person name="Ahrendt S.R."/>
            <person name="Lipzen A."/>
            <person name="Sullivan W."/>
            <person name="Andreopoulos W.B."/>
            <person name="Clum A."/>
            <person name="Lindquist E."/>
            <person name="Daum C."/>
            <person name="Ramamoorthy G.K."/>
            <person name="Gryganskyi A."/>
            <person name="Culley D."/>
            <person name="Magnuson J.K."/>
            <person name="James T.Y."/>
            <person name="O'Malley M.A."/>
            <person name="Stajich J.E."/>
            <person name="Spatafora J.W."/>
            <person name="Visel A."/>
            <person name="Grigoriev I.V."/>
        </authorList>
    </citation>
    <scope>NUCLEOTIDE SEQUENCE [LARGE SCALE GENOMIC DNA]</scope>
    <source>
        <strain evidence="8 9">62-1032</strain>
    </source>
</reference>
<gene>
    <name evidence="8" type="ORF">BCR35DRAFT_280825</name>
</gene>
<dbReference type="PROSITE" id="PS00059">
    <property type="entry name" value="ADH_ZINC"/>
    <property type="match status" value="1"/>
</dbReference>
<keyword evidence="3 6" id="KW-0479">Metal-binding</keyword>
<dbReference type="OrthoDB" id="256333at2759"/>
<evidence type="ECO:0000259" key="7">
    <source>
        <dbReference type="SMART" id="SM00829"/>
    </source>
</evidence>
<dbReference type="InParanoid" id="A0A1Y2EVZ6"/>
<evidence type="ECO:0000313" key="8">
    <source>
        <dbReference type="EMBL" id="ORY75306.1"/>
    </source>
</evidence>
<evidence type="ECO:0000256" key="6">
    <source>
        <dbReference type="RuleBase" id="RU361277"/>
    </source>
</evidence>
<evidence type="ECO:0000256" key="2">
    <source>
        <dbReference type="ARBA" id="ARBA00008072"/>
    </source>
</evidence>
<dbReference type="Gene3D" id="3.40.50.720">
    <property type="entry name" value="NAD(P)-binding Rossmann-like Domain"/>
    <property type="match status" value="1"/>
</dbReference>
<dbReference type="EMBL" id="MCGR01000038">
    <property type="protein sequence ID" value="ORY75306.1"/>
    <property type="molecule type" value="Genomic_DNA"/>
</dbReference>
<dbReference type="Pfam" id="PF08240">
    <property type="entry name" value="ADH_N"/>
    <property type="match status" value="1"/>
</dbReference>
<proteinExistence type="inferred from homology"/>
<dbReference type="GO" id="GO:0016491">
    <property type="term" value="F:oxidoreductase activity"/>
    <property type="evidence" value="ECO:0007669"/>
    <property type="project" value="UniProtKB-KW"/>
</dbReference>
<sequence length="375" mass="39039">MTSTSTQAYVLAAKDAPFVLQVLELDEPQPNEVLVEVVACGICHTDLAVQNGSFPSPFPSTVGHEGSGKVVKVGTAVTRVQPGDEVLLSFSHCSECGSCQEDHPAACDKFGECNFGRIRNTAIGGKASGKSSTGEEVYGTFFGQSTFAKHALVVENSVVKVPAGTDLVQLAPLGCGLQTGAGAVINKLAPSSSSSILITGLGAVGFGALFAAAHLKLETIVVVDIVPSRLELAKSLGATHAFNGMDKDVVEQVKAVTKYGGGVNYAVECTGNVRVLKTAYDATANRGHVVSCGTPGPGNPVPIDIFANVIASKTYSGLSEGDSNPPVFIPFLIELFNKGKFPVDKISKTFKFEDLEGALHAMHSGETIKPILVMQ</sequence>